<comment type="caution">
    <text evidence="1">The sequence shown here is derived from an EMBL/GenBank/DDBJ whole genome shotgun (WGS) entry which is preliminary data.</text>
</comment>
<dbReference type="AlphaFoldDB" id="A0A918J253"/>
<dbReference type="InterPro" id="IPR045444">
    <property type="entry name" value="DUF6503"/>
</dbReference>
<dbReference type="Proteomes" id="UP000634668">
    <property type="component" value="Unassembled WGS sequence"/>
</dbReference>
<reference evidence="1" key="1">
    <citation type="journal article" date="2014" name="Int. J. Syst. Evol. Microbiol.">
        <title>Complete genome sequence of Corynebacterium casei LMG S-19264T (=DSM 44701T), isolated from a smear-ripened cheese.</title>
        <authorList>
            <consortium name="US DOE Joint Genome Institute (JGI-PGF)"/>
            <person name="Walter F."/>
            <person name="Albersmeier A."/>
            <person name="Kalinowski J."/>
            <person name="Ruckert C."/>
        </authorList>
    </citation>
    <scope>NUCLEOTIDE SEQUENCE</scope>
    <source>
        <strain evidence="1">KCTC 12113</strain>
    </source>
</reference>
<dbReference type="PROSITE" id="PS51257">
    <property type="entry name" value="PROKAR_LIPOPROTEIN"/>
    <property type="match status" value="1"/>
</dbReference>
<evidence type="ECO:0008006" key="3">
    <source>
        <dbReference type="Google" id="ProtNLM"/>
    </source>
</evidence>
<keyword evidence="2" id="KW-1185">Reference proteome</keyword>
<protein>
    <recommendedName>
        <fullName evidence="3">Deoxyribose-phosphate aldolase</fullName>
    </recommendedName>
</protein>
<gene>
    <name evidence="1" type="ORF">GCM10007383_29840</name>
</gene>
<dbReference type="Pfam" id="PF20113">
    <property type="entry name" value="DUF6503"/>
    <property type="match status" value="1"/>
</dbReference>
<evidence type="ECO:0000313" key="1">
    <source>
        <dbReference type="EMBL" id="GGW43268.1"/>
    </source>
</evidence>
<dbReference type="RefSeq" id="WP_026815341.1">
    <property type="nucleotide sequence ID" value="NZ_BMWP01000023.1"/>
</dbReference>
<proteinExistence type="predicted"/>
<reference evidence="1" key="2">
    <citation type="submission" date="2020-09" db="EMBL/GenBank/DDBJ databases">
        <authorList>
            <person name="Sun Q."/>
            <person name="Kim S."/>
        </authorList>
    </citation>
    <scope>NUCLEOTIDE SEQUENCE</scope>
    <source>
        <strain evidence="1">KCTC 12113</strain>
    </source>
</reference>
<evidence type="ECO:0000313" key="2">
    <source>
        <dbReference type="Proteomes" id="UP000634668"/>
    </source>
</evidence>
<accession>A0A918J253</accession>
<name>A0A918J253_9FLAO</name>
<dbReference type="EMBL" id="BMWP01000023">
    <property type="protein sequence ID" value="GGW43268.1"/>
    <property type="molecule type" value="Genomic_DNA"/>
</dbReference>
<organism evidence="1 2">
    <name type="scientific">Arenibacter certesii</name>
    <dbReference type="NCBI Taxonomy" id="228955"/>
    <lineage>
        <taxon>Bacteria</taxon>
        <taxon>Pseudomonadati</taxon>
        <taxon>Bacteroidota</taxon>
        <taxon>Flavobacteriia</taxon>
        <taxon>Flavobacteriales</taxon>
        <taxon>Flavobacteriaceae</taxon>
        <taxon>Arenibacter</taxon>
    </lineage>
</organism>
<sequence>MMRVLYFAVSALLWVSCKEQPKTELSAQEIVNKSIFVSGGDNYKNRAISFSFRELDYKSSWEKGKRILSRTGIKDSVRYVDVLKNNTLERTVGEGLVALSDSIANVYSNSLNSVHYFVNLPYGLNDHAVNKELLGEVKIKNKDYYKIKVTFEQAGGGDDFEDVYVYWINKETFKPDYLAYEFHINGGGIRFRVAYNERYLNGIRIVDYENYKASPQKVTLYETDKLYEKGELELLSKIELENVVVKALD</sequence>